<evidence type="ECO:0000313" key="2">
    <source>
        <dbReference type="Proteomes" id="UP000240490"/>
    </source>
</evidence>
<dbReference type="PANTHER" id="PTHR34861">
    <property type="match status" value="1"/>
</dbReference>
<dbReference type="EMBL" id="NEXJ01000096">
    <property type="protein sequence ID" value="PSN90129.1"/>
    <property type="molecule type" value="Genomic_DNA"/>
</dbReference>
<sequence>MSTDELIGALSNITPEEVKGALQCVRRGLVVSLAHTLENGMPVPDFHGPFVMTTHRTVEGTLRLFEGSNKNRLGSVVCRYELADHTGTHIDALNHASEGYEMYAGLDARDITTDTGTLRLGVDTLPPIVTRGVLLDFPSYYGIDTLDEEYEIRAEEVCGLLERYRLTLRRGDAALIYTGFSKYWMKDNAKYLGYAPGVGEACAEWLAAQKISIAGSDTSSFDVVKRNSEKLFPCHQILIKRSGIPLVENLKLEELARSGVYQFLFVCSPLKFKGGAGSPVTPIAVY</sequence>
<dbReference type="Gene3D" id="3.50.30.50">
    <property type="entry name" value="Putative cyclase"/>
    <property type="match status" value="1"/>
</dbReference>
<dbReference type="GO" id="GO:0004061">
    <property type="term" value="F:arylformamidase activity"/>
    <property type="evidence" value="ECO:0007669"/>
    <property type="project" value="InterPro"/>
</dbReference>
<protein>
    <recommendedName>
        <fullName evidence="3">Cyclase</fullName>
    </recommendedName>
</protein>
<dbReference type="Proteomes" id="UP000240490">
    <property type="component" value="Unassembled WGS sequence"/>
</dbReference>
<dbReference type="AlphaFoldDB" id="A0A2R6AUU1"/>
<proteinExistence type="predicted"/>
<dbReference type="GO" id="GO:0019441">
    <property type="term" value="P:L-tryptophan catabolic process to kynurenine"/>
    <property type="evidence" value="ECO:0007669"/>
    <property type="project" value="InterPro"/>
</dbReference>
<gene>
    <name evidence="1" type="ORF">B9Q08_05320</name>
</gene>
<comment type="caution">
    <text evidence="1">The sequence shown here is derived from an EMBL/GenBank/DDBJ whole genome shotgun (WGS) entry which is preliminary data.</text>
</comment>
<evidence type="ECO:0008006" key="3">
    <source>
        <dbReference type="Google" id="ProtNLM"/>
    </source>
</evidence>
<dbReference type="InterPro" id="IPR007325">
    <property type="entry name" value="KFase/CYL"/>
</dbReference>
<name>A0A2R6AUU1_9ARCH</name>
<reference evidence="1 2" key="1">
    <citation type="submission" date="2017-04" db="EMBL/GenBank/DDBJ databases">
        <title>Novel microbial lineages endemic to geothermal iron-oxide mats fill important gaps in the evolutionary history of Archaea.</title>
        <authorList>
            <person name="Jay Z.J."/>
            <person name="Beam J.P."/>
            <person name="Dlakic M."/>
            <person name="Rusch D.B."/>
            <person name="Kozubal M.A."/>
            <person name="Inskeep W.P."/>
        </authorList>
    </citation>
    <scope>NUCLEOTIDE SEQUENCE [LARGE SCALE GENOMIC DNA]</scope>
    <source>
        <strain evidence="1">ECH_B_SAG-M15</strain>
    </source>
</reference>
<organism evidence="1 2">
    <name type="scientific">Candidatus Marsarchaeota G2 archaeon ECH_B_SAG-M15</name>
    <dbReference type="NCBI Taxonomy" id="1978162"/>
    <lineage>
        <taxon>Archaea</taxon>
        <taxon>Candidatus Marsarchaeota</taxon>
        <taxon>Candidatus Marsarchaeota group 2</taxon>
    </lineage>
</organism>
<accession>A0A2R6AUU1</accession>
<dbReference type="PANTHER" id="PTHR34861:SF10">
    <property type="entry name" value="CYCLASE"/>
    <property type="match status" value="1"/>
</dbReference>
<dbReference type="Pfam" id="PF04199">
    <property type="entry name" value="Cyclase"/>
    <property type="match status" value="1"/>
</dbReference>
<evidence type="ECO:0000313" key="1">
    <source>
        <dbReference type="EMBL" id="PSN90129.1"/>
    </source>
</evidence>
<dbReference type="InterPro" id="IPR037175">
    <property type="entry name" value="KFase_sf"/>
</dbReference>
<dbReference type="SUPFAM" id="SSF102198">
    <property type="entry name" value="Putative cyclase"/>
    <property type="match status" value="1"/>
</dbReference>